<dbReference type="GO" id="GO:0005886">
    <property type="term" value="C:plasma membrane"/>
    <property type="evidence" value="ECO:0007669"/>
    <property type="project" value="UniProtKB-SubCell"/>
</dbReference>
<comment type="subcellular location">
    <subcellularLocation>
        <location evidence="1">Cell membrane</location>
        <topology evidence="1">Peripheral membrane protein</topology>
        <orientation evidence="1">Cytoplasmic side</orientation>
    </subcellularLocation>
</comment>
<feature type="compositionally biased region" description="Low complexity" evidence="8">
    <location>
        <begin position="222"/>
        <end position="233"/>
    </location>
</feature>
<keyword evidence="3" id="KW-1003">Cell membrane</keyword>
<dbReference type="EMBL" id="CAJGYO010000003">
    <property type="protein sequence ID" value="CAD6219991.1"/>
    <property type="molecule type" value="Genomic_DNA"/>
</dbReference>
<comment type="caution">
    <text evidence="10">The sequence shown here is derived from an EMBL/GenBank/DDBJ whole genome shotgun (WGS) entry which is preliminary data.</text>
</comment>
<proteinExistence type="inferred from homology"/>
<dbReference type="PANTHER" id="PTHR31083:SF32">
    <property type="entry name" value="OS09G0571000 PROTEIN"/>
    <property type="match status" value="1"/>
</dbReference>
<gene>
    <name evidence="10" type="ORF">NCGR_LOCUS13578</name>
</gene>
<evidence type="ECO:0000256" key="6">
    <source>
        <dbReference type="ARBA" id="ARBA00023306"/>
    </source>
</evidence>
<comment type="similarity">
    <text evidence="7">Belongs to the SOSEKI family.</text>
</comment>
<protein>
    <recommendedName>
        <fullName evidence="9">SOSEKI DIX-like domain-containing protein</fullName>
    </recommendedName>
</protein>
<evidence type="ECO:0000259" key="9">
    <source>
        <dbReference type="Pfam" id="PF06136"/>
    </source>
</evidence>
<dbReference type="OrthoDB" id="661256at2759"/>
<dbReference type="InterPro" id="IPR010369">
    <property type="entry name" value="SOK"/>
</dbReference>
<evidence type="ECO:0000313" key="11">
    <source>
        <dbReference type="Proteomes" id="UP000604825"/>
    </source>
</evidence>
<dbReference type="GO" id="GO:0051301">
    <property type="term" value="P:cell division"/>
    <property type="evidence" value="ECO:0007669"/>
    <property type="project" value="UniProtKB-KW"/>
</dbReference>
<feature type="region of interest" description="Disordered" evidence="8">
    <location>
        <begin position="1"/>
        <end position="21"/>
    </location>
</feature>
<dbReference type="Pfam" id="PF06136">
    <property type="entry name" value="SOK"/>
    <property type="match status" value="1"/>
</dbReference>
<feature type="region of interest" description="Disordered" evidence="8">
    <location>
        <begin position="277"/>
        <end position="329"/>
    </location>
</feature>
<keyword evidence="11" id="KW-1185">Reference proteome</keyword>
<feature type="compositionally biased region" description="Polar residues" evidence="8">
    <location>
        <begin position="234"/>
        <end position="257"/>
    </location>
</feature>
<feature type="region of interest" description="Disordered" evidence="8">
    <location>
        <begin position="152"/>
        <end position="182"/>
    </location>
</feature>
<evidence type="ECO:0000256" key="4">
    <source>
        <dbReference type="ARBA" id="ARBA00022618"/>
    </source>
</evidence>
<feature type="domain" description="SOSEKI DIX-like" evidence="9">
    <location>
        <begin position="29"/>
        <end position="117"/>
    </location>
</feature>
<evidence type="ECO:0000256" key="3">
    <source>
        <dbReference type="ARBA" id="ARBA00022475"/>
    </source>
</evidence>
<evidence type="ECO:0000256" key="7">
    <source>
        <dbReference type="ARBA" id="ARBA00024211"/>
    </source>
</evidence>
<evidence type="ECO:0000256" key="1">
    <source>
        <dbReference type="ARBA" id="ARBA00004413"/>
    </source>
</evidence>
<organism evidence="10 11">
    <name type="scientific">Miscanthus lutarioriparius</name>
    <dbReference type="NCBI Taxonomy" id="422564"/>
    <lineage>
        <taxon>Eukaryota</taxon>
        <taxon>Viridiplantae</taxon>
        <taxon>Streptophyta</taxon>
        <taxon>Embryophyta</taxon>
        <taxon>Tracheophyta</taxon>
        <taxon>Spermatophyta</taxon>
        <taxon>Magnoliopsida</taxon>
        <taxon>Liliopsida</taxon>
        <taxon>Poales</taxon>
        <taxon>Poaceae</taxon>
        <taxon>PACMAD clade</taxon>
        <taxon>Panicoideae</taxon>
        <taxon>Andropogonodae</taxon>
        <taxon>Andropogoneae</taxon>
        <taxon>Saccharinae</taxon>
        <taxon>Miscanthus</taxon>
    </lineage>
</organism>
<evidence type="ECO:0000256" key="8">
    <source>
        <dbReference type="SAM" id="MobiDB-lite"/>
    </source>
</evidence>
<keyword evidence="2" id="KW-0217">Developmental protein</keyword>
<evidence type="ECO:0000256" key="5">
    <source>
        <dbReference type="ARBA" id="ARBA00023136"/>
    </source>
</evidence>
<name>A0A811N6Y1_9POAL</name>
<feature type="region of interest" description="Disordered" evidence="8">
    <location>
        <begin position="194"/>
        <end position="258"/>
    </location>
</feature>
<feature type="compositionally biased region" description="Low complexity" evidence="8">
    <location>
        <begin position="316"/>
        <end position="327"/>
    </location>
</feature>
<feature type="compositionally biased region" description="Polar residues" evidence="8">
    <location>
        <begin position="163"/>
        <end position="178"/>
    </location>
</feature>
<evidence type="ECO:0000313" key="10">
    <source>
        <dbReference type="EMBL" id="CAD6219991.1"/>
    </source>
</evidence>
<keyword evidence="4" id="KW-0132">Cell division</keyword>
<dbReference type="AlphaFoldDB" id="A0A811N6Y1"/>
<dbReference type="PANTHER" id="PTHR31083">
    <property type="entry name" value="UPSTREAM OF FLC PROTEIN (DUF966)"/>
    <property type="match status" value="1"/>
</dbReference>
<accession>A0A811N6Y1</accession>
<feature type="region of interest" description="Disordered" evidence="8">
    <location>
        <begin position="522"/>
        <end position="544"/>
    </location>
</feature>
<sequence>MSSEEEVAKMEGMAPRRRCSNPGQGGVPVTVVYYLCRSGRHLEHPHMMEMQLASPNQALYLRDVIYRLDALRGKGMATMYSWSCKRKYKTGFVWHDVMEDDMLLPAQESEYVLKGSLLPLRHSKPPIVVAAPPLKDHDQPNVDTTIIQKVPCVKPNPDEESPTHSQEGWTANSSSSSPPMVKVDVEDEAPPLALHQGSQPALSSISPSSCCTTGDGDEETASARSSCSGSHSSPNKPTTKGSSGGASSPTPYSLTLHNKQRMPGCSSVIAAAQDLATQTQGTSTGRELHKDTSCSTDSTPAKETIPTKDKQPGNAGSFSSSRSGRSGTLESLIRAEALGRRGATAKRILEEDDDREAVQSLATKLNPANLLIRLVACGTTMSARQHFPACGLMRTTHKPQYLTQHVEFLPSSPVLSPLGTLIMRPRNADGARGVSDSRDCGHCRGRLLETADNRCESGKVMSTIVRPSSYCDHNSVSEKEVSIANLDNLEDRSKLTPEKIRVAPFQQPTSGTLVTITTDVGGEQESKTLSRSTSKKMIDPSSRPSRVVSFHDEREKVIKIEERKTVYTGTDTAAVIAVIQFSLHSRAACYDCQAPFQNPQCCSFPSSMVNPGWSKQDR</sequence>
<keyword evidence="5" id="KW-0472">Membrane</keyword>
<feature type="compositionally biased region" description="Low complexity" evidence="8">
    <location>
        <begin position="198"/>
        <end position="209"/>
    </location>
</feature>
<keyword evidence="6" id="KW-0131">Cell cycle</keyword>
<dbReference type="InterPro" id="IPR048351">
    <property type="entry name" value="SOK_DIX"/>
</dbReference>
<dbReference type="Proteomes" id="UP000604825">
    <property type="component" value="Unassembled WGS sequence"/>
</dbReference>
<evidence type="ECO:0000256" key="2">
    <source>
        <dbReference type="ARBA" id="ARBA00022473"/>
    </source>
</evidence>
<reference evidence="10" key="1">
    <citation type="submission" date="2020-10" db="EMBL/GenBank/DDBJ databases">
        <authorList>
            <person name="Han B."/>
            <person name="Lu T."/>
            <person name="Zhao Q."/>
            <person name="Huang X."/>
            <person name="Zhao Y."/>
        </authorList>
    </citation>
    <scope>NUCLEOTIDE SEQUENCE</scope>
</reference>
<dbReference type="GO" id="GO:0051258">
    <property type="term" value="P:protein polymerization"/>
    <property type="evidence" value="ECO:0007669"/>
    <property type="project" value="UniProtKB-ARBA"/>
</dbReference>